<reference evidence="2" key="1">
    <citation type="submission" date="2017-11" db="EMBL/GenBank/DDBJ databases">
        <authorList>
            <person name="Lima N.C."/>
            <person name="Parody-Merino A.M."/>
            <person name="Battley P.F."/>
            <person name="Fidler A.E."/>
            <person name="Prosdocimi F."/>
        </authorList>
    </citation>
    <scope>NUCLEOTIDE SEQUENCE [LARGE SCALE GENOMIC DNA]</scope>
</reference>
<dbReference type="Proteomes" id="UP000233556">
    <property type="component" value="Unassembled WGS sequence"/>
</dbReference>
<keyword evidence="2" id="KW-1185">Reference proteome</keyword>
<organism evidence="1 2">
    <name type="scientific">Limosa lapponica baueri</name>
    <dbReference type="NCBI Taxonomy" id="1758121"/>
    <lineage>
        <taxon>Eukaryota</taxon>
        <taxon>Metazoa</taxon>
        <taxon>Chordata</taxon>
        <taxon>Craniata</taxon>
        <taxon>Vertebrata</taxon>
        <taxon>Euteleostomi</taxon>
        <taxon>Archelosauria</taxon>
        <taxon>Archosauria</taxon>
        <taxon>Dinosauria</taxon>
        <taxon>Saurischia</taxon>
        <taxon>Theropoda</taxon>
        <taxon>Coelurosauria</taxon>
        <taxon>Aves</taxon>
        <taxon>Neognathae</taxon>
        <taxon>Neoaves</taxon>
        <taxon>Charadriiformes</taxon>
        <taxon>Scolopacidae</taxon>
        <taxon>Limosa</taxon>
    </lineage>
</organism>
<proteinExistence type="predicted"/>
<name>A0A2I0UDY9_LIMLA</name>
<dbReference type="EMBL" id="KZ505840">
    <property type="protein sequence ID" value="PKU44255.1"/>
    <property type="molecule type" value="Genomic_DNA"/>
</dbReference>
<sequence length="101" mass="11647">MQRDLDRMEQQADRNLMKFNKGKCKVLHLGNHPVHQYMLGATQLEGSFAEKDLGIMVDTKYNIMTVGQKNENVQTRSIQNLEINEQTIKRTNIQNEDDTPG</sequence>
<reference evidence="2" key="2">
    <citation type="submission" date="2017-12" db="EMBL/GenBank/DDBJ databases">
        <title>Genome sequence of the Bar-tailed Godwit (Limosa lapponica baueri).</title>
        <authorList>
            <person name="Lima N.C.B."/>
            <person name="Parody-Merino A.M."/>
            <person name="Battley P.F."/>
            <person name="Fidler A.E."/>
            <person name="Prosdocimi F."/>
        </authorList>
    </citation>
    <scope>NUCLEOTIDE SEQUENCE [LARGE SCALE GENOMIC DNA]</scope>
</reference>
<protein>
    <recommendedName>
        <fullName evidence="3">Rna-directed dna polymerase from mobile element jockey-like</fullName>
    </recommendedName>
</protein>
<evidence type="ECO:0000313" key="1">
    <source>
        <dbReference type="EMBL" id="PKU44255.1"/>
    </source>
</evidence>
<accession>A0A2I0UDY9</accession>
<evidence type="ECO:0000313" key="2">
    <source>
        <dbReference type="Proteomes" id="UP000233556"/>
    </source>
</evidence>
<dbReference type="OrthoDB" id="10608153at2759"/>
<evidence type="ECO:0008006" key="3">
    <source>
        <dbReference type="Google" id="ProtNLM"/>
    </source>
</evidence>
<dbReference type="AlphaFoldDB" id="A0A2I0UDY9"/>
<gene>
    <name evidence="1" type="ORF">llap_5448</name>
</gene>